<dbReference type="VEuPathDB" id="VectorBase:GBRI025478"/>
<evidence type="ECO:0000313" key="2">
    <source>
        <dbReference type="Proteomes" id="UP000091820"/>
    </source>
</evidence>
<proteinExistence type="predicted"/>
<reference evidence="1" key="2">
    <citation type="submission" date="2020-05" db="UniProtKB">
        <authorList>
            <consortium name="EnsemblMetazoa"/>
        </authorList>
    </citation>
    <scope>IDENTIFICATION</scope>
    <source>
        <strain evidence="1">IAEA</strain>
    </source>
</reference>
<reference evidence="2" key="1">
    <citation type="submission" date="2014-03" db="EMBL/GenBank/DDBJ databases">
        <authorList>
            <person name="Aksoy S."/>
            <person name="Warren W."/>
            <person name="Wilson R.K."/>
        </authorList>
    </citation>
    <scope>NUCLEOTIDE SEQUENCE [LARGE SCALE GENOMIC DNA]</scope>
    <source>
        <strain evidence="2">IAEA</strain>
    </source>
</reference>
<protein>
    <submittedName>
        <fullName evidence="1">Uncharacterized protein</fullName>
    </submittedName>
</protein>
<organism evidence="1 2">
    <name type="scientific">Glossina brevipalpis</name>
    <dbReference type="NCBI Taxonomy" id="37001"/>
    <lineage>
        <taxon>Eukaryota</taxon>
        <taxon>Metazoa</taxon>
        <taxon>Ecdysozoa</taxon>
        <taxon>Arthropoda</taxon>
        <taxon>Hexapoda</taxon>
        <taxon>Insecta</taxon>
        <taxon>Pterygota</taxon>
        <taxon>Neoptera</taxon>
        <taxon>Endopterygota</taxon>
        <taxon>Diptera</taxon>
        <taxon>Brachycera</taxon>
        <taxon>Muscomorpha</taxon>
        <taxon>Hippoboscoidea</taxon>
        <taxon>Glossinidae</taxon>
        <taxon>Glossina</taxon>
    </lineage>
</organism>
<dbReference type="AlphaFoldDB" id="A0A1A9WMW0"/>
<dbReference type="Proteomes" id="UP000091820">
    <property type="component" value="Unassembled WGS sequence"/>
</dbReference>
<dbReference type="EnsemblMetazoa" id="GBRI025478-RA">
    <property type="protein sequence ID" value="GBRI025478-PA"/>
    <property type="gene ID" value="GBRI025478"/>
</dbReference>
<accession>A0A1A9WMW0</accession>
<keyword evidence="2" id="KW-1185">Reference proteome</keyword>
<name>A0A1A9WMW0_9MUSC</name>
<evidence type="ECO:0000313" key="1">
    <source>
        <dbReference type="EnsemblMetazoa" id="GBRI025478-PA"/>
    </source>
</evidence>
<sequence>MQSEFVQRSFQQELVFSIKKRLKMNFGQKDIATSDSRRFGEDFADVKQTKDSNDMSFSQKELNGVTASTPNGNWWPVASSLLIIIFTLLLPPLSNAELVFKIGEFGLLLKCESIQSKPPTPLSEESEKLSKFCFSLLHLVGEFKAAEEGKLRVDDVVLLRRLRNQFLGVVGKELGPTAS</sequence>